<dbReference type="PANTHER" id="PTHR11487">
    <property type="entry name" value="THIOESTERASE"/>
    <property type="match status" value="1"/>
</dbReference>
<dbReference type="EMBL" id="LT607753">
    <property type="protein sequence ID" value="SCG74677.1"/>
    <property type="molecule type" value="Genomic_DNA"/>
</dbReference>
<comment type="similarity">
    <text evidence="1">Belongs to the thioesterase family.</text>
</comment>
<sequence length="1086" mass="116982">MNWFLSAGRRDPAPVQLFCLPYAGGGASVFRHWQDGLGADVEVLPVQLPGRENRISEDPEFRVADVASAVAGRVRGPYVIYGHSMGGRVGFEVVRELRRSGGPLPLRLYVGGARAPHVTAPSLFDGLSRVDDDELLRRLGAGGGLPAELLAHPELVELLLPLLRADFGRVDSYRYVPDEPLPVPIVAFSGRHDRAVTRAHSDAWREHTAAGFTLRDIDGGHFFLTDRLPELLAAIRADLDGAVPAAADPAADPAASGGRAAAVGPVASGGRAATAGPVASDDRAATAGPAASDDRGAIVGPAASGERAAGVAGPVGGHRVPLGDTGWSVWRDAILRTTGFPADGLTMLSAPTAATAADELLATGDGAERYDKEVAEALTATGRRLTELAADPLLREAVTWQNRDALVALDGLARGGPDPARNVRRRDRERALLKYWQRYCGKNETVGFFGPSCWVTLDPARPETVDARPGPGLTRRRWVWFESWALSAYADRIGADPAVRRWWPPMLCPQVSLAGRALRRPGRPPVTLAPVEAALLAAVDGRRPARELVADPTIGLRRPEDGYALLDRLVERELITWDAGLPVSPDAEDVLRRRIEAIGDETARRDARAGFDRLCAARDAVAAAAGDPERLRVALDALDATFTELTGESPRRRAGQMYAGRTLCYEDTSRDLDVVFGKPLLDRIAAPLGVLLQAARWLVDALERAYGAAFRELHDELRAEAGDAPVALSDLWYLAQGMFWGDGPRPVDAVAAEFADRWAGLFGLATLPPGTTEVRLSVADLAARVAEVFPAARPAWPNARLHSPDLQICATDVAALARGEYTVVLGELHAAWASFDCHVFTPSHPDVGRLRDALTEDLGERRIRLLLPTEWPRRTSRVAEALTGPTDRQLAFVAAPGADPDRVLPTVDLTVTESDGRLFATAPDGARWTLTEVFSPLLSAHAVDGFKLVAAAPYTPRITLGEMVVARQTWRTTVGASGLAAVTSERDRFLAVRDWRRRLGLPEQVYVKFGTETKPCFVDLSSPAFSAMLCAMARAARTDGGDDASLLVSEMLPTAEDAWVPDAAGRRYFSELRLHIVDADEREARR</sequence>
<evidence type="ECO:0000256" key="1">
    <source>
        <dbReference type="ARBA" id="ARBA00007169"/>
    </source>
</evidence>
<dbReference type="GO" id="GO:0008610">
    <property type="term" value="P:lipid biosynthetic process"/>
    <property type="evidence" value="ECO:0007669"/>
    <property type="project" value="TreeGrafter"/>
</dbReference>
<feature type="compositionally biased region" description="Low complexity" evidence="2">
    <location>
        <begin position="246"/>
        <end position="273"/>
    </location>
</feature>
<keyword evidence="6" id="KW-1185">Reference proteome</keyword>
<name>A0A1C5JVZ5_9ACTN</name>
<evidence type="ECO:0000256" key="2">
    <source>
        <dbReference type="SAM" id="MobiDB-lite"/>
    </source>
</evidence>
<dbReference type="Proteomes" id="UP000198215">
    <property type="component" value="Chromosome I"/>
</dbReference>
<dbReference type="InterPro" id="IPR012223">
    <property type="entry name" value="TEII"/>
</dbReference>
<dbReference type="InterPro" id="IPR029058">
    <property type="entry name" value="AB_hydrolase_fold"/>
</dbReference>
<dbReference type="Gene3D" id="3.40.50.1820">
    <property type="entry name" value="alpha/beta hydrolase"/>
    <property type="match status" value="1"/>
</dbReference>
<feature type="domain" description="Thioesterase" evidence="3">
    <location>
        <begin position="16"/>
        <end position="238"/>
    </location>
</feature>
<feature type="domain" description="Lantibiotic dehydratase N-terminal" evidence="4">
    <location>
        <begin position="949"/>
        <end position="1024"/>
    </location>
</feature>
<evidence type="ECO:0000259" key="4">
    <source>
        <dbReference type="Pfam" id="PF04738"/>
    </source>
</evidence>
<dbReference type="Pfam" id="PF04738">
    <property type="entry name" value="Lant_dehydr_N"/>
    <property type="match status" value="2"/>
</dbReference>
<protein>
    <submittedName>
        <fullName evidence="5">Surfactin synthase thioesterase subunit</fullName>
    </submittedName>
</protein>
<reference evidence="6" key="1">
    <citation type="submission" date="2016-06" db="EMBL/GenBank/DDBJ databases">
        <authorList>
            <person name="Varghese N."/>
            <person name="Submissions Spin"/>
        </authorList>
    </citation>
    <scope>NUCLEOTIDE SEQUENCE [LARGE SCALE GENOMIC DNA]</scope>
    <source>
        <strain evidence="6">DSM 45161</strain>
    </source>
</reference>
<accession>A0A1C5JVZ5</accession>
<dbReference type="PANTHER" id="PTHR11487:SF0">
    <property type="entry name" value="S-ACYL FATTY ACID SYNTHASE THIOESTERASE, MEDIUM CHAIN"/>
    <property type="match status" value="1"/>
</dbReference>
<dbReference type="AlphaFoldDB" id="A0A1C5JVZ5"/>
<evidence type="ECO:0000259" key="3">
    <source>
        <dbReference type="Pfam" id="PF00975"/>
    </source>
</evidence>
<dbReference type="RefSeq" id="WP_231933403.1">
    <property type="nucleotide sequence ID" value="NZ_LT607753.1"/>
</dbReference>
<feature type="region of interest" description="Disordered" evidence="2">
    <location>
        <begin position="246"/>
        <end position="300"/>
    </location>
</feature>
<proteinExistence type="inferred from homology"/>
<organism evidence="5 6">
    <name type="scientific">Micromonospora coxensis</name>
    <dbReference type="NCBI Taxonomy" id="356852"/>
    <lineage>
        <taxon>Bacteria</taxon>
        <taxon>Bacillati</taxon>
        <taxon>Actinomycetota</taxon>
        <taxon>Actinomycetes</taxon>
        <taxon>Micromonosporales</taxon>
        <taxon>Micromonosporaceae</taxon>
        <taxon>Micromonospora</taxon>
    </lineage>
</organism>
<gene>
    <name evidence="5" type="ORF">GA0070614_5503</name>
</gene>
<feature type="domain" description="Lantibiotic dehydratase N-terminal" evidence="4">
    <location>
        <begin position="390"/>
        <end position="921"/>
    </location>
</feature>
<dbReference type="Pfam" id="PF00975">
    <property type="entry name" value="Thioesterase"/>
    <property type="match status" value="1"/>
</dbReference>
<dbReference type="InterPro" id="IPR006827">
    <property type="entry name" value="Lant_deHydtase_N"/>
</dbReference>
<dbReference type="SUPFAM" id="SSF53474">
    <property type="entry name" value="alpha/beta-Hydrolases"/>
    <property type="match status" value="1"/>
</dbReference>
<evidence type="ECO:0000313" key="5">
    <source>
        <dbReference type="EMBL" id="SCG74677.1"/>
    </source>
</evidence>
<evidence type="ECO:0000313" key="6">
    <source>
        <dbReference type="Proteomes" id="UP000198215"/>
    </source>
</evidence>
<dbReference type="InterPro" id="IPR001031">
    <property type="entry name" value="Thioesterase"/>
</dbReference>